<reference evidence="22" key="1">
    <citation type="submission" date="2019-11" db="EMBL/GenBank/DDBJ databases">
        <title>The nuclear and mitochondrial genomes of Frieseomelitta varia - a highly eusocial stingless bee (Meliponini) with a permanently sterile worker caste.</title>
        <authorList>
            <person name="Freitas F.C.P."/>
            <person name="Lourenco A.P."/>
            <person name="Nunes F.M.F."/>
            <person name="Paschoal A.R."/>
            <person name="Abreu F.C.P."/>
            <person name="Barbin F.O."/>
            <person name="Bataglia L."/>
            <person name="Cardoso-Junior C.A.M."/>
            <person name="Cervoni M.S."/>
            <person name="Silva S.R."/>
            <person name="Dalarmi F."/>
            <person name="Del Lama M.A."/>
            <person name="Depintor T.S."/>
            <person name="Ferreira K.M."/>
            <person name="Goria P.S."/>
            <person name="Jaskot M.C."/>
            <person name="Lago D.C."/>
            <person name="Luna-Lucena D."/>
            <person name="Moda L.M."/>
            <person name="Nascimento L."/>
            <person name="Pedrino M."/>
            <person name="Rabico F.O."/>
            <person name="Sanches F.C."/>
            <person name="Santos D.E."/>
            <person name="Santos C.G."/>
            <person name="Vieira J."/>
            <person name="Lopes T.F."/>
            <person name="Barchuk A.R."/>
            <person name="Hartfelder K."/>
            <person name="Simoes Z.L.P."/>
            <person name="Bitondi M.M.G."/>
            <person name="Pinheiro D.G."/>
        </authorList>
    </citation>
    <scope>NUCLEOTIDE SEQUENCE</scope>
    <source>
        <strain evidence="22">USP_RPSP 00005682</strain>
        <tissue evidence="22">Whole individual</tissue>
    </source>
</reference>
<sequence length="2068" mass="228005">ARLPEYRPGIPPGELLPDPEFSKEREELRWIPAMALDGDLLMYLRAARSMAAFAGMCDGGSPDDGCVAASRDDTTINALDILHDSGYDPGRALQALVKCPVPKGIDKKWSEEETPELVEFYYLWKKTPGANNNRPHRRRRQGSLRRIRNTRNSRAGTPKEEVPTAPKDTPPTSVNQKEPVSEPETIPVGTPASNNPGGEISSVTEDDNSEEDSDSRDTNTNGATHACHHCFSSNSKDYQVAGKDRLLLCTECRTHLKKTGELPPAPPYLFRPVPAESPDSPGRMRTRNKAKETPRPARPRRTGGTDTPDQEKQQQQQQTPDKSKKKSSKPETPKKGQKRPQADEVDEDKESQKRKRPGERPESPSESLTTDSNSLMDEPEREGEGDTNENQPTPVTVPTEEPVSPAVTTPEEPSEPTPVSTPVPTPIQTLPISVPVIHTLEKKPLLEEPVETKDQTEDVPLAMNQPLKLEPMPIEPVMSPSNEDMKESEQQLNLTTSQSLNMNDMSQNMPRNLSQSIQNSGICASTGSQGIQNSQIMSPTHQGLPLNMQYTSNVPPVQNVPQNLSQSMQMPPNIPQNMSNAQNMGPTQNLRTHGENLSSTQNMPQNIPGPPLNLNISQNIPTNMTQMPQMPSSPQPLGLTVMSTENRISERISDERLPSERIRDNRIPDRISERIPERSENNESERNESSNLFQPIQSSGMLSMEKPSSIYNLASTPPMEPQNLKIKQEIIPPEPDPLQSLKEVKVPGFQSGFPGPSLENIKKDPDSSSKPPTPSKHSIPSNQPVAQVQSVAASPTPTLPPPPTSIPQPVMHPAQQPSPHMAHPFHPHHPLMHHSLFTAMHPYHPHAYPGYAPVGAYPSFPPYPYGPVPHAIPPPSPQRSQESTTMMTAHHSSTSSSVTTREEGENLIATHHHSSTMHQATALHHDKLLTISSHSSHSHSSSHSSHNTQRKPLVSATSLTSSSSAHHHHRPPQSQPSVAPEPKIEPDLVEQEQEELPSPRGPSPEPRIEDSECHRSQSAIFLRHWNRGENNSCTRTDLMFKPVPDSKLARKREERSRKQAEREREERDRVAAQQARKMTTPEKQPETCKPPSRGPLEPVVSPYDRYAARPGSYADTPALRQLSEYARPHAAFSPARHPAPPDPMLHYMYSPAARERLELEHLEREKREREIRELRERELNDRLKEELLKGTPRPMPAPVDPHWLEIHRRYAAAGLAPGPSGPPQALHQFGLYGAPPGPSQLERERLERLGEYLVIKNLRILNEGKESEGEIQEIQYLLCSVNTAFSALRTLIPTEPADRKLSKIETLRLASSYINHLGAVLVAGPIDQPCLRVENSSGLYRTNHWTNLQKRPQVCTFCLAMHKKYSSASTGGTEGSSPASSPASATSLTMAAPKYGTLVPNRIFVGGISANTSVEELAQLFSSYGNVKATKIIADRAGVSKGYGFVTFETEEEAKRLQQESECIVLRERKLNIAPAIKKQPFNRSLDGGSGSPPSVPTSTYYYPNGMGLTYQNGMTFYNTTAPTPTTPIAPPTDPATIYQATGVFGPQAAGHQTFAPVMYPCPAPSIYMPQQYQYSPMPDSRSTSSHSEQAHGETQVASGSTTPLVSLLPVKFPMSGRYTNYHPIAIHTANVYSSQTCLNETDDCSGNQMHCRAIVYHPAAVYIPHTHTPPFHNTSGGTSLLPTPPSVSHHQLFDSSKSQCFNSRDYTKSGNMNGQNNYSKSQNHGIMLSHQNPFFRAQNVGNSQSYKHSNIDGNYKYMTPAMNSRFSMQYNKKGTGSNVGSPACFVAQKLSENYNSAQKSFGSNTIGSQSYNCTNTQKTFNPTANFDYANDRKINSSGDQYFENATKTNNYSSRKNTTNYRKNGVIIGSSDQGDNSSNSQSNDKYVTNIKNENSSSQDVQGTENSSSEKPVSPPPAPYSPMTRPLPTLSPPTSQVQFYNPAQNRYQPSLAPSQHQQQQQPQQPNAQRRYTIAPALSASRKPLEKYANSGSQTTTTTMLRQNKYKVNGIMQTGNKVTDDSLGGAGDAPPGVGRMPITPPGTPRTHSGHPAGDQNQLSDTCHQMQALSL</sequence>
<evidence type="ECO:0000256" key="15">
    <source>
        <dbReference type="ARBA" id="ARBA00023242"/>
    </source>
</evidence>
<evidence type="ECO:0000256" key="14">
    <source>
        <dbReference type="ARBA" id="ARBA00023163"/>
    </source>
</evidence>
<dbReference type="InterPro" id="IPR034988">
    <property type="entry name" value="DAZ_BOULE_RRM"/>
</dbReference>
<evidence type="ECO:0000256" key="9">
    <source>
        <dbReference type="ARBA" id="ARBA00022845"/>
    </source>
</evidence>
<keyword evidence="17" id="KW-0175">Coiled coil</keyword>
<dbReference type="GO" id="GO:0030154">
    <property type="term" value="P:cell differentiation"/>
    <property type="evidence" value="ECO:0007669"/>
    <property type="project" value="UniProtKB-KW"/>
</dbReference>
<dbReference type="GO" id="GO:0003723">
    <property type="term" value="F:RNA binding"/>
    <property type="evidence" value="ECO:0007669"/>
    <property type="project" value="UniProtKB-UniRule"/>
</dbReference>
<dbReference type="GO" id="GO:0046983">
    <property type="term" value="F:protein dimerization activity"/>
    <property type="evidence" value="ECO:0007669"/>
    <property type="project" value="InterPro"/>
</dbReference>
<feature type="region of interest" description="Disordered" evidence="18">
    <location>
        <begin position="648"/>
        <end position="693"/>
    </location>
</feature>
<feature type="region of interest" description="Disordered" evidence="18">
    <location>
        <begin position="872"/>
        <end position="902"/>
    </location>
</feature>
<dbReference type="Gene3D" id="4.10.1240.50">
    <property type="match status" value="1"/>
</dbReference>
<feature type="compositionally biased region" description="Acidic residues" evidence="18">
    <location>
        <begin position="377"/>
        <end position="387"/>
    </location>
</feature>
<feature type="region of interest" description="Disordered" evidence="18">
    <location>
        <begin position="1865"/>
        <end position="1967"/>
    </location>
</feature>
<dbReference type="GO" id="GO:0005737">
    <property type="term" value="C:cytoplasm"/>
    <property type="evidence" value="ECO:0007669"/>
    <property type="project" value="UniProtKB-SubCell"/>
</dbReference>
<evidence type="ECO:0000259" key="19">
    <source>
        <dbReference type="PROSITE" id="PS50102"/>
    </source>
</evidence>
<evidence type="ECO:0000259" key="21">
    <source>
        <dbReference type="PROSITE" id="PS51156"/>
    </source>
</evidence>
<dbReference type="GO" id="GO:0043565">
    <property type="term" value="F:sequence-specific DNA binding"/>
    <property type="evidence" value="ECO:0007669"/>
    <property type="project" value="InterPro"/>
</dbReference>
<evidence type="ECO:0000256" key="2">
    <source>
        <dbReference type="ARBA" id="ARBA00004496"/>
    </source>
</evidence>
<keyword evidence="11 16" id="KW-0694">RNA-binding</keyword>
<feature type="compositionally biased region" description="Basic and acidic residues" evidence="18">
    <location>
        <begin position="1006"/>
        <end position="1015"/>
    </location>
</feature>
<feature type="region of interest" description="Disordered" evidence="18">
    <location>
        <begin position="932"/>
        <end position="1015"/>
    </location>
</feature>
<comment type="caution">
    <text evidence="22">The sequence shown here is derived from an EMBL/GenBank/DDBJ whole genome shotgun (WGS) entry which is preliminary data.</text>
</comment>
<feature type="domain" description="ELM2" evidence="21">
    <location>
        <begin position="1"/>
        <end position="100"/>
    </location>
</feature>
<evidence type="ECO:0000256" key="17">
    <source>
        <dbReference type="SAM" id="Coils"/>
    </source>
</evidence>
<organism evidence="22 23">
    <name type="scientific">Frieseomelitta varia</name>
    <dbReference type="NCBI Taxonomy" id="561572"/>
    <lineage>
        <taxon>Eukaryota</taxon>
        <taxon>Metazoa</taxon>
        <taxon>Ecdysozoa</taxon>
        <taxon>Arthropoda</taxon>
        <taxon>Hexapoda</taxon>
        <taxon>Insecta</taxon>
        <taxon>Pterygota</taxon>
        <taxon>Neoptera</taxon>
        <taxon>Endopterygota</taxon>
        <taxon>Hymenoptera</taxon>
        <taxon>Apocrita</taxon>
        <taxon>Aculeata</taxon>
        <taxon>Apoidea</taxon>
        <taxon>Anthophila</taxon>
        <taxon>Apidae</taxon>
        <taxon>Frieseomelitta</taxon>
    </lineage>
</organism>
<dbReference type="Gene3D" id="3.30.70.330">
    <property type="match status" value="1"/>
</dbReference>
<feature type="coiled-coil region" evidence="17">
    <location>
        <begin position="1152"/>
        <end position="1182"/>
    </location>
</feature>
<proteinExistence type="predicted"/>
<feature type="compositionally biased region" description="Acidic residues" evidence="18">
    <location>
        <begin position="204"/>
        <end position="214"/>
    </location>
</feature>
<dbReference type="SMART" id="SM00401">
    <property type="entry name" value="ZnF_GATA"/>
    <property type="match status" value="1"/>
</dbReference>
<evidence type="ECO:0000256" key="3">
    <source>
        <dbReference type="ARBA" id="ARBA00022473"/>
    </source>
</evidence>
<comment type="subcellular location">
    <subcellularLocation>
        <location evidence="2">Cytoplasm</location>
    </subcellularLocation>
    <subcellularLocation>
        <location evidence="1">Nucleus</location>
    </subcellularLocation>
</comment>
<evidence type="ECO:0000256" key="7">
    <source>
        <dbReference type="ARBA" id="ARBA00022782"/>
    </source>
</evidence>
<dbReference type="GO" id="GO:0007283">
    <property type="term" value="P:spermatogenesis"/>
    <property type="evidence" value="ECO:0007669"/>
    <property type="project" value="UniProtKB-KW"/>
</dbReference>
<feature type="compositionally biased region" description="Pro residues" evidence="18">
    <location>
        <begin position="797"/>
        <end position="806"/>
    </location>
</feature>
<dbReference type="Proteomes" id="UP000655588">
    <property type="component" value="Unassembled WGS sequence"/>
</dbReference>
<keyword evidence="8" id="KW-0832">Ubl conjugation</keyword>
<evidence type="ECO:0000256" key="8">
    <source>
        <dbReference type="ARBA" id="ARBA00022843"/>
    </source>
</evidence>
<dbReference type="Pfam" id="PF00076">
    <property type="entry name" value="RRM_1"/>
    <property type="match status" value="1"/>
</dbReference>
<keyword evidence="5" id="KW-1017">Isopeptide bond</keyword>
<feature type="compositionally biased region" description="Basic and acidic residues" evidence="18">
    <location>
        <begin position="648"/>
        <end position="688"/>
    </location>
</feature>
<feature type="compositionally biased region" description="Polar residues" evidence="18">
    <location>
        <begin position="1573"/>
        <end position="1588"/>
    </location>
</feature>
<dbReference type="GO" id="GO:0005634">
    <property type="term" value="C:nucleus"/>
    <property type="evidence" value="ECO:0007669"/>
    <property type="project" value="UniProtKB-SubCell"/>
</dbReference>
<dbReference type="PROSITE" id="PS50888">
    <property type="entry name" value="BHLH"/>
    <property type="match status" value="1"/>
</dbReference>
<dbReference type="GO" id="GO:0051321">
    <property type="term" value="P:meiotic cell cycle"/>
    <property type="evidence" value="ECO:0007669"/>
    <property type="project" value="UniProtKB-ARBA"/>
</dbReference>
<feature type="compositionally biased region" description="Low complexity" evidence="18">
    <location>
        <begin position="302"/>
        <end position="320"/>
    </location>
</feature>
<feature type="compositionally biased region" description="Low complexity" evidence="18">
    <location>
        <begin position="932"/>
        <end position="964"/>
    </location>
</feature>
<dbReference type="Pfam" id="PF00010">
    <property type="entry name" value="HLH"/>
    <property type="match status" value="1"/>
</dbReference>
<dbReference type="PROSITE" id="PS51156">
    <property type="entry name" value="ELM2"/>
    <property type="match status" value="1"/>
</dbReference>
<dbReference type="InterPro" id="IPR002951">
    <property type="entry name" value="Atrophin-like"/>
</dbReference>
<feature type="region of interest" description="Disordered" evidence="18">
    <location>
        <begin position="2015"/>
        <end position="2058"/>
    </location>
</feature>
<feature type="compositionally biased region" description="Polar residues" evidence="18">
    <location>
        <begin position="1885"/>
        <end position="1905"/>
    </location>
</feature>
<dbReference type="InterPro" id="IPR036638">
    <property type="entry name" value="HLH_DNA-bd_sf"/>
</dbReference>
<dbReference type="InterPro" id="IPR012677">
    <property type="entry name" value="Nucleotide-bd_a/b_plait_sf"/>
</dbReference>
<keyword evidence="4" id="KW-0963">Cytoplasm</keyword>
<evidence type="ECO:0000256" key="12">
    <source>
        <dbReference type="ARBA" id="ARBA00022990"/>
    </source>
</evidence>
<keyword evidence="23" id="KW-1185">Reference proteome</keyword>
<feature type="compositionally biased region" description="Basic and acidic residues" evidence="18">
    <location>
        <begin position="1047"/>
        <end position="1070"/>
    </location>
</feature>
<evidence type="ECO:0000256" key="13">
    <source>
        <dbReference type="ARBA" id="ARBA00023015"/>
    </source>
</evidence>
<evidence type="ECO:0000259" key="20">
    <source>
        <dbReference type="PROSITE" id="PS50888"/>
    </source>
</evidence>
<evidence type="ECO:0000256" key="4">
    <source>
        <dbReference type="ARBA" id="ARBA00022490"/>
    </source>
</evidence>
<feature type="compositionally biased region" description="Polar residues" evidence="18">
    <location>
        <begin position="1935"/>
        <end position="1946"/>
    </location>
</feature>
<protein>
    <submittedName>
        <fullName evidence="22">Uncharacterized protein</fullName>
    </submittedName>
</protein>
<feature type="compositionally biased region" description="Polar residues" evidence="18">
    <location>
        <begin position="782"/>
        <end position="793"/>
    </location>
</feature>
<evidence type="ECO:0000256" key="18">
    <source>
        <dbReference type="SAM" id="MobiDB-lite"/>
    </source>
</evidence>
<keyword evidence="3" id="KW-0217">Developmental protein</keyword>
<keyword evidence="14" id="KW-0804">Transcription</keyword>
<dbReference type="SMART" id="SM00360">
    <property type="entry name" value="RRM"/>
    <property type="match status" value="1"/>
</dbReference>
<feature type="compositionally biased region" description="Low complexity" evidence="18">
    <location>
        <begin position="883"/>
        <end position="899"/>
    </location>
</feature>
<keyword evidence="6" id="KW-0597">Phosphoprotein</keyword>
<feature type="compositionally biased region" description="Pro residues" evidence="18">
    <location>
        <begin position="415"/>
        <end position="425"/>
    </location>
</feature>
<feature type="compositionally biased region" description="Low complexity" evidence="18">
    <location>
        <begin position="1920"/>
        <end position="1934"/>
    </location>
</feature>
<keyword evidence="7" id="KW-0221">Differentiation</keyword>
<evidence type="ECO:0000256" key="10">
    <source>
        <dbReference type="ARBA" id="ARBA00022871"/>
    </source>
</evidence>
<evidence type="ECO:0000313" key="22">
    <source>
        <dbReference type="EMBL" id="KAF3427890.1"/>
    </source>
</evidence>
<dbReference type="GO" id="GO:0006417">
    <property type="term" value="P:regulation of translation"/>
    <property type="evidence" value="ECO:0007669"/>
    <property type="project" value="UniProtKB-KW"/>
</dbReference>
<dbReference type="CDD" id="cd12412">
    <property type="entry name" value="RRM_DAZL_BOULE"/>
    <property type="match status" value="1"/>
</dbReference>
<accession>A0A833S0Y1</accession>
<dbReference type="InterPro" id="IPR011598">
    <property type="entry name" value="bHLH_dom"/>
</dbReference>
<feature type="region of interest" description="Disordered" evidence="18">
    <location>
        <begin position="1573"/>
        <end position="1601"/>
    </location>
</feature>
<keyword evidence="15" id="KW-0539">Nucleus</keyword>
<dbReference type="Pfam" id="PF03154">
    <property type="entry name" value="Atrophin-1"/>
    <property type="match status" value="1"/>
</dbReference>
<feature type="compositionally biased region" description="Low complexity" evidence="18">
    <location>
        <begin position="1869"/>
        <end position="1884"/>
    </location>
</feature>
<feature type="domain" description="RRM" evidence="19">
    <location>
        <begin position="1401"/>
        <end position="1478"/>
    </location>
</feature>
<evidence type="ECO:0000313" key="23">
    <source>
        <dbReference type="Proteomes" id="UP000655588"/>
    </source>
</evidence>
<dbReference type="Gene3D" id="4.10.280.10">
    <property type="entry name" value="Helix-loop-helix DNA-binding domain"/>
    <property type="match status" value="1"/>
</dbReference>
<feature type="compositionally biased region" description="Low complexity" evidence="18">
    <location>
        <begin position="1947"/>
        <end position="1967"/>
    </location>
</feature>
<evidence type="ECO:0000256" key="6">
    <source>
        <dbReference type="ARBA" id="ARBA00022553"/>
    </source>
</evidence>
<name>A0A833S0Y1_9HYME</name>
<gene>
    <name evidence="22" type="ORF">E2986_12444</name>
</gene>
<dbReference type="InterPro" id="IPR000679">
    <property type="entry name" value="Znf_GATA"/>
</dbReference>
<dbReference type="PANTHER" id="PTHR13859:SF11">
    <property type="entry name" value="GRUNGE, ISOFORM J"/>
    <property type="match status" value="1"/>
</dbReference>
<dbReference type="FunFam" id="3.30.70.330:FF:000167">
    <property type="entry name" value="protein boule-like isoform X1"/>
    <property type="match status" value="1"/>
</dbReference>
<dbReference type="EMBL" id="WNWW01000244">
    <property type="protein sequence ID" value="KAF3427890.1"/>
    <property type="molecule type" value="Genomic_DNA"/>
</dbReference>
<dbReference type="SUPFAM" id="SSF54928">
    <property type="entry name" value="RNA-binding domain, RBD"/>
    <property type="match status" value="1"/>
</dbReference>
<keyword evidence="13" id="KW-0805">Transcription regulation</keyword>
<dbReference type="SMART" id="SM00353">
    <property type="entry name" value="HLH"/>
    <property type="match status" value="1"/>
</dbReference>
<evidence type="ECO:0000256" key="5">
    <source>
        <dbReference type="ARBA" id="ARBA00022499"/>
    </source>
</evidence>
<dbReference type="PANTHER" id="PTHR13859">
    <property type="entry name" value="ATROPHIN-RELATED"/>
    <property type="match status" value="1"/>
</dbReference>
<dbReference type="InterPro" id="IPR000504">
    <property type="entry name" value="RRM_dom"/>
</dbReference>
<dbReference type="SUPFAM" id="SSF47459">
    <property type="entry name" value="HLH, helix-loop-helix DNA-binding domain"/>
    <property type="match status" value="1"/>
</dbReference>
<keyword evidence="9" id="KW-0810">Translation regulation</keyword>
<feature type="region of interest" description="Disordered" evidence="18">
    <location>
        <begin position="258"/>
        <end position="427"/>
    </location>
</feature>
<evidence type="ECO:0000256" key="16">
    <source>
        <dbReference type="PROSITE-ProRule" id="PRU00176"/>
    </source>
</evidence>
<keyword evidence="10" id="KW-0744">Spermatogenesis</keyword>
<feature type="region of interest" description="Disordered" evidence="18">
    <location>
        <begin position="128"/>
        <end position="220"/>
    </location>
</feature>
<feature type="compositionally biased region" description="Polar residues" evidence="18">
    <location>
        <begin position="364"/>
        <end position="375"/>
    </location>
</feature>
<dbReference type="InterPro" id="IPR035979">
    <property type="entry name" value="RBD_domain_sf"/>
</dbReference>
<feature type="region of interest" description="Disordered" evidence="18">
    <location>
        <begin position="746"/>
        <end position="826"/>
    </location>
</feature>
<dbReference type="PROSITE" id="PS50102">
    <property type="entry name" value="RRM"/>
    <property type="match status" value="1"/>
</dbReference>
<feature type="domain" description="BHLH" evidence="20">
    <location>
        <begin position="1265"/>
        <end position="1317"/>
    </location>
</feature>
<keyword evidence="12" id="KW-0007">Acetylation</keyword>
<evidence type="ECO:0000256" key="11">
    <source>
        <dbReference type="ARBA" id="ARBA00022884"/>
    </source>
</evidence>
<feature type="region of interest" description="Disordered" evidence="18">
    <location>
        <begin position="1044"/>
        <end position="1099"/>
    </location>
</feature>
<feature type="non-terminal residue" evidence="22">
    <location>
        <position position="1"/>
    </location>
</feature>
<dbReference type="GO" id="GO:0003714">
    <property type="term" value="F:transcription corepressor activity"/>
    <property type="evidence" value="ECO:0007669"/>
    <property type="project" value="TreeGrafter"/>
</dbReference>
<feature type="compositionally biased region" description="Low complexity" evidence="18">
    <location>
        <begin position="392"/>
        <end position="414"/>
    </location>
</feature>
<dbReference type="InterPro" id="IPR000949">
    <property type="entry name" value="ELM2_dom"/>
</dbReference>
<evidence type="ECO:0000256" key="1">
    <source>
        <dbReference type="ARBA" id="ARBA00004123"/>
    </source>
</evidence>
<feature type="compositionally biased region" description="Basic residues" evidence="18">
    <location>
        <begin position="134"/>
        <end position="151"/>
    </location>
</feature>